<evidence type="ECO:0000256" key="1">
    <source>
        <dbReference type="SAM" id="MobiDB-lite"/>
    </source>
</evidence>
<accession>A0ABN2DZ62</accession>
<feature type="signal peptide" evidence="2">
    <location>
        <begin position="1"/>
        <end position="28"/>
    </location>
</feature>
<keyword evidence="4" id="KW-1185">Reference proteome</keyword>
<dbReference type="Proteomes" id="UP001500190">
    <property type="component" value="Unassembled WGS sequence"/>
</dbReference>
<feature type="chain" id="PRO_5046022049" evidence="2">
    <location>
        <begin position="29"/>
        <end position="66"/>
    </location>
</feature>
<proteinExistence type="predicted"/>
<evidence type="ECO:0000313" key="3">
    <source>
        <dbReference type="EMBL" id="GAA1590769.1"/>
    </source>
</evidence>
<organism evidence="3 4">
    <name type="scientific">Kribbella karoonensis</name>
    <dbReference type="NCBI Taxonomy" id="324851"/>
    <lineage>
        <taxon>Bacteria</taxon>
        <taxon>Bacillati</taxon>
        <taxon>Actinomycetota</taxon>
        <taxon>Actinomycetes</taxon>
        <taxon>Propionibacteriales</taxon>
        <taxon>Kribbellaceae</taxon>
        <taxon>Kribbella</taxon>
    </lineage>
</organism>
<dbReference type="RefSeq" id="WP_344193738.1">
    <property type="nucleotide sequence ID" value="NZ_BAAAND010000007.1"/>
</dbReference>
<feature type="region of interest" description="Disordered" evidence="1">
    <location>
        <begin position="28"/>
        <end position="66"/>
    </location>
</feature>
<reference evidence="3 4" key="1">
    <citation type="journal article" date="2019" name="Int. J. Syst. Evol. Microbiol.">
        <title>The Global Catalogue of Microorganisms (GCM) 10K type strain sequencing project: providing services to taxonomists for standard genome sequencing and annotation.</title>
        <authorList>
            <consortium name="The Broad Institute Genomics Platform"/>
            <consortium name="The Broad Institute Genome Sequencing Center for Infectious Disease"/>
            <person name="Wu L."/>
            <person name="Ma J."/>
        </authorList>
    </citation>
    <scope>NUCLEOTIDE SEQUENCE [LARGE SCALE GENOMIC DNA]</scope>
    <source>
        <strain evidence="3 4">JCM 14304</strain>
    </source>
</reference>
<evidence type="ECO:0000313" key="4">
    <source>
        <dbReference type="Proteomes" id="UP001500190"/>
    </source>
</evidence>
<keyword evidence="2" id="KW-0732">Signal</keyword>
<name>A0ABN2DZ62_9ACTN</name>
<comment type="caution">
    <text evidence="3">The sequence shown here is derived from an EMBL/GenBank/DDBJ whole genome shotgun (WGS) entry which is preliminary data.</text>
</comment>
<evidence type="ECO:0000256" key="2">
    <source>
        <dbReference type="SAM" id="SignalP"/>
    </source>
</evidence>
<dbReference type="EMBL" id="BAAAND010000007">
    <property type="protein sequence ID" value="GAA1590769.1"/>
    <property type="molecule type" value="Genomic_DNA"/>
</dbReference>
<sequence length="66" mass="7071">MSAHRTPRLVATLAAAVVLLIPSTQALADNSQPQPLDWPTVPQPDQSGQPLQPQPVDWPAPKQIEG</sequence>
<gene>
    <name evidence="3" type="ORF">GCM10009742_41690</name>
</gene>
<protein>
    <submittedName>
        <fullName evidence="3">Uncharacterized protein</fullName>
    </submittedName>
</protein>